<comment type="caution">
    <text evidence="1">The sequence shown here is derived from an EMBL/GenBank/DDBJ whole genome shotgun (WGS) entry which is preliminary data.</text>
</comment>
<organism evidence="1 2">
    <name type="scientific">Kineobactrum sediminis</name>
    <dbReference type="NCBI Taxonomy" id="1905677"/>
    <lineage>
        <taxon>Bacteria</taxon>
        <taxon>Pseudomonadati</taxon>
        <taxon>Pseudomonadota</taxon>
        <taxon>Gammaproteobacteria</taxon>
        <taxon>Cellvibrionales</taxon>
        <taxon>Halieaceae</taxon>
        <taxon>Kineobactrum</taxon>
    </lineage>
</organism>
<evidence type="ECO:0000313" key="1">
    <source>
        <dbReference type="EMBL" id="PLW82876.1"/>
    </source>
</evidence>
<dbReference type="EMBL" id="PKLZ01000003">
    <property type="protein sequence ID" value="PLW82876.1"/>
    <property type="molecule type" value="Genomic_DNA"/>
</dbReference>
<dbReference type="AlphaFoldDB" id="A0A2N5Y3B8"/>
<gene>
    <name evidence="1" type="ORF">CWI75_05350</name>
</gene>
<keyword evidence="2" id="KW-1185">Reference proteome</keyword>
<dbReference type="Proteomes" id="UP000234845">
    <property type="component" value="Unassembled WGS sequence"/>
</dbReference>
<proteinExistence type="predicted"/>
<protein>
    <recommendedName>
        <fullName evidence="3">Transposase</fullName>
    </recommendedName>
</protein>
<accession>A0A2N5Y3B8</accession>
<name>A0A2N5Y3B8_9GAMM</name>
<dbReference type="OrthoDB" id="5392217at2"/>
<evidence type="ECO:0000313" key="2">
    <source>
        <dbReference type="Proteomes" id="UP000234845"/>
    </source>
</evidence>
<reference evidence="2" key="1">
    <citation type="submission" date="2017-11" db="EMBL/GenBank/DDBJ databases">
        <title>The draft genome sequence of Chromatocurvus sp. F02.</title>
        <authorList>
            <person name="Du Z.-J."/>
            <person name="Chang Y.-Q."/>
        </authorList>
    </citation>
    <scope>NUCLEOTIDE SEQUENCE [LARGE SCALE GENOMIC DNA]</scope>
    <source>
        <strain evidence="2">F02</strain>
    </source>
</reference>
<evidence type="ECO:0008006" key="3">
    <source>
        <dbReference type="Google" id="ProtNLM"/>
    </source>
</evidence>
<dbReference type="RefSeq" id="WP_101520476.1">
    <property type="nucleotide sequence ID" value="NZ_PKLZ01000003.1"/>
</dbReference>
<sequence length="149" mass="17006">MTNALQPFHVLVVSLAVWLNRHQQAVIEYLIEENRVLKEQLEGQRLQFTDEQRMRLAVKAKVLGRRLLDELETLVTPGTLLAWHLKLIAKKWTYARKGPGRPRIAQEIVDLVLRMARENASWGYDRIQGALANLGHIIAPGGSRPDKRG</sequence>